<evidence type="ECO:0000313" key="2">
    <source>
        <dbReference type="Proteomes" id="UP001652661"/>
    </source>
</evidence>
<feature type="signal peptide" evidence="1">
    <location>
        <begin position="1"/>
        <end position="21"/>
    </location>
</feature>
<sequence length="51" mass="5781">MNVLQACFLICLGLVFGSTNAQVPTRQETTRDKACGPRRYYSEARHTCLPY</sequence>
<reference evidence="3" key="1">
    <citation type="submission" date="2025-08" db="UniProtKB">
        <authorList>
            <consortium name="RefSeq"/>
        </authorList>
    </citation>
    <scope>IDENTIFICATION</scope>
    <source>
        <strain evidence="3">14028-0561.14</strain>
        <tissue evidence="3">Whole fly</tissue>
    </source>
</reference>
<proteinExistence type="predicted"/>
<name>A0A6P4IR32_DROKI</name>
<dbReference type="Proteomes" id="UP001652661">
    <property type="component" value="Chromosome 3L"/>
</dbReference>
<keyword evidence="2" id="KW-1185">Reference proteome</keyword>
<keyword evidence="1" id="KW-0732">Signal</keyword>
<dbReference type="OrthoDB" id="7832013at2759"/>
<dbReference type="RefSeq" id="XP_017030940.1">
    <property type="nucleotide sequence ID" value="XM_017175451.3"/>
</dbReference>
<accession>A0A6P4IR32</accession>
<dbReference type="GeneID" id="108080628"/>
<evidence type="ECO:0000256" key="1">
    <source>
        <dbReference type="SAM" id="SignalP"/>
    </source>
</evidence>
<evidence type="ECO:0000313" key="3">
    <source>
        <dbReference type="RefSeq" id="XP_017030940.1"/>
    </source>
</evidence>
<organism evidence="2 3">
    <name type="scientific">Drosophila kikkawai</name>
    <name type="common">Fruit fly</name>
    <dbReference type="NCBI Taxonomy" id="30033"/>
    <lineage>
        <taxon>Eukaryota</taxon>
        <taxon>Metazoa</taxon>
        <taxon>Ecdysozoa</taxon>
        <taxon>Arthropoda</taxon>
        <taxon>Hexapoda</taxon>
        <taxon>Insecta</taxon>
        <taxon>Pterygota</taxon>
        <taxon>Neoptera</taxon>
        <taxon>Endopterygota</taxon>
        <taxon>Diptera</taxon>
        <taxon>Brachycera</taxon>
        <taxon>Muscomorpha</taxon>
        <taxon>Ephydroidea</taxon>
        <taxon>Drosophilidae</taxon>
        <taxon>Drosophila</taxon>
        <taxon>Sophophora</taxon>
    </lineage>
</organism>
<protein>
    <submittedName>
        <fullName evidence="3">Uncharacterized protein</fullName>
    </submittedName>
</protein>
<feature type="chain" id="PRO_5027624855" evidence="1">
    <location>
        <begin position="22"/>
        <end position="51"/>
    </location>
</feature>
<gene>
    <name evidence="3" type="primary">LOC108080628</name>
</gene>
<dbReference type="AlphaFoldDB" id="A0A6P4IR32"/>